<accession>A0A8D2M1X6</accession>
<dbReference type="Gene3D" id="1.10.1200.10">
    <property type="entry name" value="ACP-like"/>
    <property type="match status" value="1"/>
</dbReference>
<evidence type="ECO:0000313" key="2">
    <source>
        <dbReference type="Proteomes" id="UP000694413"/>
    </source>
</evidence>
<dbReference type="Ensembl" id="ENSZALT00000000552.1">
    <property type="protein sequence ID" value="ENSZALP00000000334.1"/>
    <property type="gene ID" value="ENSZALG00000000389.1"/>
</dbReference>
<dbReference type="AlphaFoldDB" id="A0A8D2M1X6"/>
<reference evidence="1" key="1">
    <citation type="submission" date="2025-08" db="UniProtKB">
        <authorList>
            <consortium name="Ensembl"/>
        </authorList>
    </citation>
    <scope>IDENTIFICATION</scope>
</reference>
<sequence length="131" mass="14628">CTLSFFPYCIRKLWQNAEHCTSERIMQTLCAHQRPTKEASPPSSFIADFPSSTLGSIEVNVTELCSQTDPTANSRCMKDLIWNGWDQVEITLTGEDGFRLDISDTEAEKSKCLQAVVDYTAAKKTPCGKNK</sequence>
<protein>
    <submittedName>
        <fullName evidence="1">Uncharacterized protein</fullName>
    </submittedName>
</protein>
<dbReference type="Proteomes" id="UP000694413">
    <property type="component" value="Unassembled WGS sequence"/>
</dbReference>
<keyword evidence="2" id="KW-1185">Reference proteome</keyword>
<evidence type="ECO:0000313" key="1">
    <source>
        <dbReference type="Ensembl" id="ENSZALP00000000334.1"/>
    </source>
</evidence>
<organism evidence="1 2">
    <name type="scientific">Zonotrichia albicollis</name>
    <name type="common">White-throated sparrow</name>
    <name type="synonym">Fringilla albicollis</name>
    <dbReference type="NCBI Taxonomy" id="44394"/>
    <lineage>
        <taxon>Eukaryota</taxon>
        <taxon>Metazoa</taxon>
        <taxon>Chordata</taxon>
        <taxon>Craniata</taxon>
        <taxon>Vertebrata</taxon>
        <taxon>Euteleostomi</taxon>
        <taxon>Archelosauria</taxon>
        <taxon>Archosauria</taxon>
        <taxon>Dinosauria</taxon>
        <taxon>Saurischia</taxon>
        <taxon>Theropoda</taxon>
        <taxon>Coelurosauria</taxon>
        <taxon>Aves</taxon>
        <taxon>Neognathae</taxon>
        <taxon>Neoaves</taxon>
        <taxon>Telluraves</taxon>
        <taxon>Australaves</taxon>
        <taxon>Passeriformes</taxon>
        <taxon>Passerellidae</taxon>
        <taxon>Zonotrichia</taxon>
    </lineage>
</organism>
<dbReference type="InterPro" id="IPR036736">
    <property type="entry name" value="ACP-like_sf"/>
</dbReference>
<proteinExistence type="predicted"/>
<name>A0A8D2M1X6_ZONAL</name>
<reference evidence="1" key="2">
    <citation type="submission" date="2025-09" db="UniProtKB">
        <authorList>
            <consortium name="Ensembl"/>
        </authorList>
    </citation>
    <scope>IDENTIFICATION</scope>
</reference>